<proteinExistence type="predicted"/>
<accession>A0A1J8Q831</accession>
<sequence length="111" mass="13199">MPDDIIFQDQTPDLEDEDELECPFFNVHFSWWNRYGVSGEGAPENIHPHYLQCNGQMVNFTQSLPYPDQDVFTYEQLYLNIQLSFKQEFEWIEEVETFNSLDAAFLKSTEF</sequence>
<gene>
    <name evidence="1" type="ORF">AZE42_02743</name>
</gene>
<reference evidence="1 2" key="1">
    <citation type="submission" date="2016-03" db="EMBL/GenBank/DDBJ databases">
        <title>Comparative genomics of the ectomycorrhizal sister species Rhizopogon vinicolor and Rhizopogon vesiculosus (Basidiomycota: Boletales) reveals a divergence of the mating type B locus.</title>
        <authorList>
            <person name="Mujic A.B."/>
            <person name="Kuo A."/>
            <person name="Tritt A."/>
            <person name="Lipzen A."/>
            <person name="Chen C."/>
            <person name="Johnson J."/>
            <person name="Sharma A."/>
            <person name="Barry K."/>
            <person name="Grigoriev I.V."/>
            <person name="Spatafora J.W."/>
        </authorList>
    </citation>
    <scope>NUCLEOTIDE SEQUENCE [LARGE SCALE GENOMIC DNA]</scope>
    <source>
        <strain evidence="1 2">AM-OR11-056</strain>
    </source>
</reference>
<comment type="caution">
    <text evidence="1">The sequence shown here is derived from an EMBL/GenBank/DDBJ whole genome shotgun (WGS) entry which is preliminary data.</text>
</comment>
<dbReference type="Proteomes" id="UP000183567">
    <property type="component" value="Unassembled WGS sequence"/>
</dbReference>
<evidence type="ECO:0000313" key="1">
    <source>
        <dbReference type="EMBL" id="OJA07892.1"/>
    </source>
</evidence>
<dbReference type="EMBL" id="LVVM01006504">
    <property type="protein sequence ID" value="OJA07892.1"/>
    <property type="molecule type" value="Genomic_DNA"/>
</dbReference>
<keyword evidence="2" id="KW-1185">Reference proteome</keyword>
<protein>
    <submittedName>
        <fullName evidence="1">Uncharacterized protein</fullName>
    </submittedName>
</protein>
<dbReference type="STRING" id="180088.A0A1J8Q831"/>
<dbReference type="OrthoDB" id="2692717at2759"/>
<dbReference type="AlphaFoldDB" id="A0A1J8Q831"/>
<organism evidence="1 2">
    <name type="scientific">Rhizopogon vesiculosus</name>
    <dbReference type="NCBI Taxonomy" id="180088"/>
    <lineage>
        <taxon>Eukaryota</taxon>
        <taxon>Fungi</taxon>
        <taxon>Dikarya</taxon>
        <taxon>Basidiomycota</taxon>
        <taxon>Agaricomycotina</taxon>
        <taxon>Agaricomycetes</taxon>
        <taxon>Agaricomycetidae</taxon>
        <taxon>Boletales</taxon>
        <taxon>Suillineae</taxon>
        <taxon>Rhizopogonaceae</taxon>
        <taxon>Rhizopogon</taxon>
    </lineage>
</organism>
<evidence type="ECO:0000313" key="2">
    <source>
        <dbReference type="Proteomes" id="UP000183567"/>
    </source>
</evidence>
<name>A0A1J8Q831_9AGAM</name>